<organism evidence="3 4">
    <name type="scientific">Methanoculleus frigidifontis</name>
    <dbReference type="NCBI Taxonomy" id="2584085"/>
    <lineage>
        <taxon>Archaea</taxon>
        <taxon>Methanobacteriati</taxon>
        <taxon>Methanobacteriota</taxon>
        <taxon>Stenosarchaea group</taxon>
        <taxon>Methanomicrobia</taxon>
        <taxon>Methanomicrobiales</taxon>
        <taxon>Methanomicrobiaceae</taxon>
        <taxon>Methanoculleus</taxon>
    </lineage>
</organism>
<evidence type="ECO:0000313" key="4">
    <source>
        <dbReference type="Proteomes" id="UP001168338"/>
    </source>
</evidence>
<dbReference type="CDD" id="cd00291">
    <property type="entry name" value="SirA_YedF_YeeD"/>
    <property type="match status" value="1"/>
</dbReference>
<sequence>MSASIEPAAEVDCIGLYCPMPIAMTKEQIDAIGVGEILKVEADDPAAEEDIKRWAERVGHEIVQFEKESGIMTFYIRRMK</sequence>
<dbReference type="Gene3D" id="3.30.110.40">
    <property type="entry name" value="TusA-like domain"/>
    <property type="match status" value="1"/>
</dbReference>
<feature type="domain" description="UPF0033" evidence="2">
    <location>
        <begin position="10"/>
        <end position="78"/>
    </location>
</feature>
<evidence type="ECO:0000313" key="3">
    <source>
        <dbReference type="EMBL" id="MDN7026120.1"/>
    </source>
</evidence>
<dbReference type="SUPFAM" id="SSF64307">
    <property type="entry name" value="SirA-like"/>
    <property type="match status" value="1"/>
</dbReference>
<comment type="caution">
    <text evidence="3">The sequence shown here is derived from an EMBL/GenBank/DDBJ whole genome shotgun (WGS) entry which is preliminary data.</text>
</comment>
<name>A0ABT8ME42_9EURY</name>
<dbReference type="PANTHER" id="PTHR33279">
    <property type="entry name" value="SULFUR CARRIER PROTEIN YEDF-RELATED"/>
    <property type="match status" value="1"/>
</dbReference>
<accession>A0ABT8ME42</accession>
<evidence type="ECO:0000259" key="2">
    <source>
        <dbReference type="Pfam" id="PF01206"/>
    </source>
</evidence>
<protein>
    <submittedName>
        <fullName evidence="3">Sulfurtransferase TusA family protein</fullName>
    </submittedName>
</protein>
<dbReference type="InterPro" id="IPR036868">
    <property type="entry name" value="TusA-like_sf"/>
</dbReference>
<dbReference type="RefSeq" id="WP_301665325.1">
    <property type="nucleotide sequence ID" value="NZ_VCYH01000015.1"/>
</dbReference>
<reference evidence="3" key="1">
    <citation type="submission" date="2019-05" db="EMBL/GenBank/DDBJ databases">
        <title>Methanoculleus sp. FWC-SCC1, a methanogenic archaeon isolated from deep marine cold seep.</title>
        <authorList>
            <person name="Chen Y.-W."/>
            <person name="Chen S.-C."/>
            <person name="Teng N.-H."/>
            <person name="Lai M.-C."/>
        </authorList>
    </citation>
    <scope>NUCLEOTIDE SEQUENCE</scope>
    <source>
        <strain evidence="3">FWC-SCC1</strain>
    </source>
</reference>
<dbReference type="InterPro" id="IPR001455">
    <property type="entry name" value="TusA-like"/>
</dbReference>
<dbReference type="PANTHER" id="PTHR33279:SF6">
    <property type="entry name" value="SULFUR CARRIER PROTEIN YEDF-RELATED"/>
    <property type="match status" value="1"/>
</dbReference>
<evidence type="ECO:0000256" key="1">
    <source>
        <dbReference type="ARBA" id="ARBA00008984"/>
    </source>
</evidence>
<dbReference type="Proteomes" id="UP001168338">
    <property type="component" value="Unassembled WGS sequence"/>
</dbReference>
<gene>
    <name evidence="3" type="ORF">FGU65_14735</name>
</gene>
<proteinExistence type="inferred from homology"/>
<comment type="similarity">
    <text evidence="1">Belongs to the sulfur carrier protein TusA family.</text>
</comment>
<dbReference type="Pfam" id="PF01206">
    <property type="entry name" value="TusA"/>
    <property type="match status" value="1"/>
</dbReference>
<keyword evidence="4" id="KW-1185">Reference proteome</keyword>
<dbReference type="EMBL" id="VCYH01000015">
    <property type="protein sequence ID" value="MDN7026120.1"/>
    <property type="molecule type" value="Genomic_DNA"/>
</dbReference>